<feature type="repeat" description="PPR" evidence="3">
    <location>
        <begin position="349"/>
        <end position="383"/>
    </location>
</feature>
<dbReference type="KEGG" id="dzi:111292732"/>
<feature type="domain" description="DYW" evidence="4">
    <location>
        <begin position="565"/>
        <end position="657"/>
    </location>
</feature>
<dbReference type="PANTHER" id="PTHR47926:SF523">
    <property type="entry name" value="DYW DOMAIN-CONTAINING PROTEIN"/>
    <property type="match status" value="1"/>
</dbReference>
<proteinExistence type="inferred from homology"/>
<dbReference type="Pfam" id="PF20430">
    <property type="entry name" value="Eplus_motif"/>
    <property type="match status" value="1"/>
</dbReference>
<dbReference type="GO" id="GO:0003723">
    <property type="term" value="F:RNA binding"/>
    <property type="evidence" value="ECO:0007669"/>
    <property type="project" value="InterPro"/>
</dbReference>
<dbReference type="Pfam" id="PF01535">
    <property type="entry name" value="PPR"/>
    <property type="match status" value="2"/>
</dbReference>
<evidence type="ECO:0000259" key="4">
    <source>
        <dbReference type="Pfam" id="PF14432"/>
    </source>
</evidence>
<dbReference type="FunFam" id="1.25.40.10:FF:000325">
    <property type="entry name" value="Pentatricopeptide repeat-containing protein At4g14820"/>
    <property type="match status" value="1"/>
</dbReference>
<feature type="repeat" description="PPR" evidence="3">
    <location>
        <begin position="384"/>
        <end position="419"/>
    </location>
</feature>
<dbReference type="FunFam" id="1.25.40.10:FF:001030">
    <property type="entry name" value="Pentatricopeptide repeat-containing protein At1g09190"/>
    <property type="match status" value="1"/>
</dbReference>
<dbReference type="NCBIfam" id="TIGR00756">
    <property type="entry name" value="PPR"/>
    <property type="match status" value="5"/>
</dbReference>
<dbReference type="GO" id="GO:0008270">
    <property type="term" value="F:zinc ion binding"/>
    <property type="evidence" value="ECO:0007669"/>
    <property type="project" value="InterPro"/>
</dbReference>
<dbReference type="RefSeq" id="XP_022740994.1">
    <property type="nucleotide sequence ID" value="XM_022885259.1"/>
</dbReference>
<dbReference type="Pfam" id="PF20431">
    <property type="entry name" value="E_motif"/>
    <property type="match status" value="1"/>
</dbReference>
<dbReference type="InterPro" id="IPR002885">
    <property type="entry name" value="PPR_rpt"/>
</dbReference>
<dbReference type="InterPro" id="IPR046848">
    <property type="entry name" value="E_motif"/>
</dbReference>
<dbReference type="PANTHER" id="PTHR47926">
    <property type="entry name" value="PENTATRICOPEPTIDE REPEAT-CONTAINING PROTEIN"/>
    <property type="match status" value="1"/>
</dbReference>
<dbReference type="InterPro" id="IPR032867">
    <property type="entry name" value="DYW_dom"/>
</dbReference>
<name>A0A6P5YKF1_DURZI</name>
<gene>
    <name evidence="6" type="primary">LOC111292732</name>
</gene>
<dbReference type="Proteomes" id="UP000515121">
    <property type="component" value="Unplaced"/>
</dbReference>
<evidence type="ECO:0000256" key="2">
    <source>
        <dbReference type="ARBA" id="ARBA00022737"/>
    </source>
</evidence>
<sequence>MYISRNFSTTPLNFIPKQFSQYHQQQIQSQRTQPFVPFSQLQNQRNHLESHLISTLNGCTSLTQIKQTHAHILRNGLEQCCYILTKLIRILTKMEFPMDYYAKLVFDQVQYPNPFLWTAFIRGYCLQGLVKESVSVYNCMRKEGTLPVSFTFSALFKACCTVLDVNLGRQIHAQTILIGGFGSDLYVNNSLIEMYVKLGFLECGRKVFDDLPERDLISWTKLIVAYGKIGNMESAGELFGQLPLRDMVAWTAMVTGYAQNAKPREALVFFERMQNEGVETDEVTLVGAISACAQLGAAKYANWIRGIAGNLGFNPSHCVVVGSALIDMYSKCGSVEDAYKVFEAMEERNVFSYSSMIAGFAMHGCANAALQLFYEMVKVGIKPNRVTFIAVLTACSHSGMVEQGRQIFASMEEEYGVSPGVDHYACMVDLLGRAGWLGEALNLAETMPVEPDGGVWGALLGACRTYGNPDIAQIAANHLFELEPDTIGNHILLSNIYASAGQWNDVSRVRKLMREKGLRKNPARSWLEAEKGVIHEFFAGDMTHPRSGDMKQVLEDLLNRLKAIGYQPNMNSVAYDMNDEDKRWILMAHSEKLALAFGLLSISTDSPIRIMKNIRICEDCHSFICGVSQITGRVIIVRDNLRFHHFHGGNCSCGNFW</sequence>
<dbReference type="Pfam" id="PF13041">
    <property type="entry name" value="PPR_2"/>
    <property type="match status" value="3"/>
</dbReference>
<evidence type="ECO:0000313" key="6">
    <source>
        <dbReference type="RefSeq" id="XP_022740994.1"/>
    </source>
</evidence>
<organism evidence="5 6">
    <name type="scientific">Durio zibethinus</name>
    <name type="common">Durian</name>
    <dbReference type="NCBI Taxonomy" id="66656"/>
    <lineage>
        <taxon>Eukaryota</taxon>
        <taxon>Viridiplantae</taxon>
        <taxon>Streptophyta</taxon>
        <taxon>Embryophyta</taxon>
        <taxon>Tracheophyta</taxon>
        <taxon>Spermatophyta</taxon>
        <taxon>Magnoliopsida</taxon>
        <taxon>eudicotyledons</taxon>
        <taxon>Gunneridae</taxon>
        <taxon>Pentapetalae</taxon>
        <taxon>rosids</taxon>
        <taxon>malvids</taxon>
        <taxon>Malvales</taxon>
        <taxon>Malvaceae</taxon>
        <taxon>Helicteroideae</taxon>
        <taxon>Durio</taxon>
    </lineage>
</organism>
<feature type="repeat" description="PPR" evidence="3">
    <location>
        <begin position="113"/>
        <end position="147"/>
    </location>
</feature>
<dbReference type="InterPro" id="IPR046849">
    <property type="entry name" value="E2_motif"/>
</dbReference>
<dbReference type="InterPro" id="IPR011990">
    <property type="entry name" value="TPR-like_helical_dom_sf"/>
</dbReference>
<dbReference type="InterPro" id="IPR046960">
    <property type="entry name" value="PPR_At4g14850-like_plant"/>
</dbReference>
<dbReference type="Gene3D" id="1.25.40.10">
    <property type="entry name" value="Tetratricopeptide repeat domain"/>
    <property type="match status" value="3"/>
</dbReference>
<keyword evidence="5" id="KW-1185">Reference proteome</keyword>
<dbReference type="PROSITE" id="PS51375">
    <property type="entry name" value="PPR"/>
    <property type="match status" value="4"/>
</dbReference>
<evidence type="ECO:0000256" key="3">
    <source>
        <dbReference type="PROSITE-ProRule" id="PRU00708"/>
    </source>
</evidence>
<dbReference type="GO" id="GO:0009451">
    <property type="term" value="P:RNA modification"/>
    <property type="evidence" value="ECO:0007669"/>
    <property type="project" value="InterPro"/>
</dbReference>
<accession>A0A6P5YKF1</accession>
<feature type="repeat" description="PPR" evidence="3">
    <location>
        <begin position="246"/>
        <end position="280"/>
    </location>
</feature>
<dbReference type="AlphaFoldDB" id="A0A6P5YKF1"/>
<evidence type="ECO:0000256" key="1">
    <source>
        <dbReference type="ARBA" id="ARBA00006643"/>
    </source>
</evidence>
<reference evidence="6" key="1">
    <citation type="submission" date="2025-08" db="UniProtKB">
        <authorList>
            <consortium name="RefSeq"/>
        </authorList>
    </citation>
    <scope>IDENTIFICATION</scope>
    <source>
        <tissue evidence="6">Fruit stalk</tissue>
    </source>
</reference>
<keyword evidence="2" id="KW-0677">Repeat</keyword>
<dbReference type="OrthoDB" id="185373at2759"/>
<dbReference type="GeneID" id="111292732"/>
<dbReference type="Pfam" id="PF14432">
    <property type="entry name" value="DYW_deaminase"/>
    <property type="match status" value="1"/>
</dbReference>
<protein>
    <submittedName>
        <fullName evidence="6">Pentatricopeptide repeat-containing protein At5g44230 isoform X1</fullName>
    </submittedName>
</protein>
<comment type="similarity">
    <text evidence="1">Belongs to the PPR family. PCMP-H subfamily.</text>
</comment>
<evidence type="ECO:0000313" key="5">
    <source>
        <dbReference type="Proteomes" id="UP000515121"/>
    </source>
</evidence>
<dbReference type="FunFam" id="1.25.40.10:FF:001027">
    <property type="entry name" value="Pentatricopeptide repeat-containing protein At5g44230"/>
    <property type="match status" value="1"/>
</dbReference>